<comment type="function">
    <text evidence="2">Antitoxin component of a type II toxin-antitoxin (TA) system.</text>
</comment>
<dbReference type="Gene3D" id="3.40.1620.10">
    <property type="entry name" value="YefM-like domain"/>
    <property type="match status" value="1"/>
</dbReference>
<evidence type="ECO:0000313" key="3">
    <source>
        <dbReference type="EMBL" id="OEF98956.1"/>
    </source>
</evidence>
<dbReference type="OrthoDB" id="9795585at2"/>
<reference evidence="3 4" key="1">
    <citation type="submission" date="2016-09" db="EMBL/GenBank/DDBJ databases">
        <title>Draft genome sequence for the type strain of Vulcanibacillus modesticaldus BR, a strictly anaerobic, moderately thermophilic, and nitrate-reducing bacterium from deep sea-hydrothermal vents of the Mid-Atlantic Ridge.</title>
        <authorList>
            <person name="Abin C.A."/>
            <person name="Hollibaugh J.T."/>
        </authorList>
    </citation>
    <scope>NUCLEOTIDE SEQUENCE [LARGE SCALE GENOMIC DNA]</scope>
    <source>
        <strain evidence="3 4">BR</strain>
    </source>
</reference>
<dbReference type="NCBIfam" id="TIGR01552">
    <property type="entry name" value="phd_fam"/>
    <property type="match status" value="1"/>
</dbReference>
<name>A0A1D2YTF1_9BACI</name>
<organism evidence="3 4">
    <name type="scientific">Vulcanibacillus modesticaldus</name>
    <dbReference type="NCBI Taxonomy" id="337097"/>
    <lineage>
        <taxon>Bacteria</taxon>
        <taxon>Bacillati</taxon>
        <taxon>Bacillota</taxon>
        <taxon>Bacilli</taxon>
        <taxon>Bacillales</taxon>
        <taxon>Bacillaceae</taxon>
        <taxon>Vulcanibacillus</taxon>
    </lineage>
</organism>
<dbReference type="EMBL" id="MIJF01000043">
    <property type="protein sequence ID" value="OEF98956.1"/>
    <property type="molecule type" value="Genomic_DNA"/>
</dbReference>
<dbReference type="InterPro" id="IPR036165">
    <property type="entry name" value="YefM-like_sf"/>
</dbReference>
<gene>
    <name evidence="3" type="ORF">BHF71_10540</name>
</gene>
<evidence type="ECO:0000256" key="1">
    <source>
        <dbReference type="ARBA" id="ARBA00009981"/>
    </source>
</evidence>
<dbReference type="AlphaFoldDB" id="A0A1D2YTF1"/>
<protein>
    <recommendedName>
        <fullName evidence="2">Antitoxin</fullName>
    </recommendedName>
</protein>
<comment type="similarity">
    <text evidence="1 2">Belongs to the phD/YefM antitoxin family.</text>
</comment>
<keyword evidence="4" id="KW-1185">Reference proteome</keyword>
<dbReference type="InterPro" id="IPR006442">
    <property type="entry name" value="Antitoxin_Phd/YefM"/>
</dbReference>
<comment type="caution">
    <text evidence="3">The sequence shown here is derived from an EMBL/GenBank/DDBJ whole genome shotgun (WGS) entry which is preliminary data.</text>
</comment>
<accession>A0A1D2YTF1</accession>
<evidence type="ECO:0000256" key="2">
    <source>
        <dbReference type="RuleBase" id="RU362080"/>
    </source>
</evidence>
<dbReference type="Proteomes" id="UP000243739">
    <property type="component" value="Unassembled WGS sequence"/>
</dbReference>
<dbReference type="STRING" id="337097.BHF71_10540"/>
<dbReference type="SUPFAM" id="SSF143120">
    <property type="entry name" value="YefM-like"/>
    <property type="match status" value="1"/>
</dbReference>
<dbReference type="RefSeq" id="WP_069657174.1">
    <property type="nucleotide sequence ID" value="NZ_MIJF01000043.1"/>
</dbReference>
<proteinExistence type="inferred from homology"/>
<dbReference type="Pfam" id="PF02604">
    <property type="entry name" value="PhdYeFM_antitox"/>
    <property type="match status" value="1"/>
</dbReference>
<evidence type="ECO:0000313" key="4">
    <source>
        <dbReference type="Proteomes" id="UP000243739"/>
    </source>
</evidence>
<sequence length="93" mass="10539">MPIIRPISDLRNNFNLISETCHKEGEPVFITKNGQSDLVVMSHALYEKQQALIELYQKLAVAEQESANNMERITHESLMGKLRAKVNGKDISN</sequence>